<dbReference type="Proteomes" id="UP000005777">
    <property type="component" value="Unassembled WGS sequence"/>
</dbReference>
<dbReference type="Pfam" id="PF03993">
    <property type="entry name" value="DUF349"/>
    <property type="match status" value="3"/>
</dbReference>
<keyword evidence="4" id="KW-1185">Reference proteome</keyword>
<evidence type="ECO:0008006" key="5">
    <source>
        <dbReference type="Google" id="ProtNLM"/>
    </source>
</evidence>
<feature type="region of interest" description="Disordered" evidence="2">
    <location>
        <begin position="1"/>
        <end position="68"/>
    </location>
</feature>
<feature type="compositionally biased region" description="Polar residues" evidence="2">
    <location>
        <begin position="59"/>
        <end position="68"/>
    </location>
</feature>
<protein>
    <recommendedName>
        <fullName evidence="5">DUF349 domain-containing protein</fullName>
    </recommendedName>
</protein>
<dbReference type="AlphaFoldDB" id="W5IK03"/>
<gene>
    <name evidence="3" type="ORF">HMPREF9020_00845</name>
</gene>
<dbReference type="RefSeq" id="WP_006293210.1">
    <property type="nucleotide sequence ID" value="NZ_GG770225.1"/>
</dbReference>
<evidence type="ECO:0000313" key="3">
    <source>
        <dbReference type="EMBL" id="EFG27206.1"/>
    </source>
</evidence>
<evidence type="ECO:0000256" key="1">
    <source>
        <dbReference type="SAM" id="Coils"/>
    </source>
</evidence>
<dbReference type="eggNOG" id="COG3266">
    <property type="taxonomic scope" value="Bacteria"/>
</dbReference>
<organism evidence="3 4">
    <name type="scientific">Scardovia inopinata F0304</name>
    <dbReference type="NCBI Taxonomy" id="641146"/>
    <lineage>
        <taxon>Bacteria</taxon>
        <taxon>Bacillati</taxon>
        <taxon>Actinomycetota</taxon>
        <taxon>Actinomycetes</taxon>
        <taxon>Bifidobacteriales</taxon>
        <taxon>Bifidobacteriaceae</taxon>
        <taxon>Scardovia</taxon>
    </lineage>
</organism>
<feature type="compositionally biased region" description="Polar residues" evidence="2">
    <location>
        <begin position="1"/>
        <end position="15"/>
    </location>
</feature>
<accession>W5IK03</accession>
<dbReference type="InterPro" id="IPR007139">
    <property type="entry name" value="DUF349"/>
</dbReference>
<sequence length="485" mass="54325">MTDENVTTTPSTSTPEGAEDQAGTTNDALKASEQARESAPKPAPGPKPHIPSPKAFAGRTQSTSAVNTYNDADLKTAAGFGRVGEDGTVYVKDADTEWAVGQMPQETADKALDFFARRYLDLKAKLDRFNQRLQSSHIRSREIDSTLTELSTELEKPDVVGDISALRTSLDELKTAAARKKGELAQARKEAVAKAAQEREKIVVQAEQLAASLGDNTNWRQTGDKFQDLFNQWQDHQKNSVRIDKAQAEALWKRFSAARSSFNSARRAWIQQRDAQRNAARSAKERIIAEAEEIKNSTDWAGTSRKFNDLMDQWKAAGRVGRHSEDDALWKRFRQAADVFFNARQADRDQVSENETDNLRKKEALLAKAQQLLPVTTVHQAKQARQALGKIQDEWDSVGFVPRADVHRLESALDDVEKQIKAVEDAQWTETDPETDARKSDFETQLTAQLDQLDRQIAIENDESKKKDLEAEKAAKEAWLKAIKH</sequence>
<name>W5IK03_SCAIO</name>
<evidence type="ECO:0000313" key="4">
    <source>
        <dbReference type="Proteomes" id="UP000005777"/>
    </source>
</evidence>
<reference evidence="3 4" key="1">
    <citation type="submission" date="2012-01" db="EMBL/GenBank/DDBJ databases">
        <title>The Genome Sequence of Scardovia inopinata F0304.</title>
        <authorList>
            <consortium name="The Broad Institute Genome Sequencing Platform"/>
            <person name="Earl A."/>
            <person name="Ward D."/>
            <person name="Feldgarden M."/>
            <person name="Gevers D."/>
            <person name="Izard J."/>
            <person name="Baranova O.V."/>
            <person name="Blanton J.M."/>
            <person name="Tanner A.C."/>
            <person name="Dewhirst F.E."/>
            <person name="Young S.K."/>
            <person name="Zeng Q."/>
            <person name="Gargeya S."/>
            <person name="Fitzgerald M."/>
            <person name="Haas B."/>
            <person name="Abouelleil A."/>
            <person name="Alvarado L."/>
            <person name="Arachchi H.M."/>
            <person name="Berlin A."/>
            <person name="Chapman S.B."/>
            <person name="Gearin G."/>
            <person name="Goldberg J."/>
            <person name="Griggs A."/>
            <person name="Gujja S."/>
            <person name="Hansen M."/>
            <person name="Heiman D."/>
            <person name="Howarth C."/>
            <person name="Larimer J."/>
            <person name="Lui A."/>
            <person name="MacDonald P.J."/>
            <person name="McCowen C."/>
            <person name="Montmayeur A."/>
            <person name="Murphy C."/>
            <person name="Neiman D."/>
            <person name="Pearson M."/>
            <person name="Priest M."/>
            <person name="Roberts A."/>
            <person name="Saif S."/>
            <person name="Shea T."/>
            <person name="Sisk P."/>
            <person name="Stolte C."/>
            <person name="Sykes S."/>
            <person name="Wortman J."/>
            <person name="Nusbaum C."/>
            <person name="Birren B."/>
        </authorList>
    </citation>
    <scope>NUCLEOTIDE SEQUENCE [LARGE SCALE GENOMIC DNA]</scope>
    <source>
        <strain evidence="3 4">F0304</strain>
    </source>
</reference>
<keyword evidence="1" id="KW-0175">Coiled coil</keyword>
<feature type="compositionally biased region" description="Pro residues" evidence="2">
    <location>
        <begin position="41"/>
        <end position="51"/>
    </location>
</feature>
<dbReference type="EMBL" id="ADCX01000004">
    <property type="protein sequence ID" value="EFG27206.1"/>
    <property type="molecule type" value="Genomic_DNA"/>
</dbReference>
<evidence type="ECO:0000256" key="2">
    <source>
        <dbReference type="SAM" id="MobiDB-lite"/>
    </source>
</evidence>
<comment type="caution">
    <text evidence="3">The sequence shown here is derived from an EMBL/GenBank/DDBJ whole genome shotgun (WGS) entry which is preliminary data.</text>
</comment>
<proteinExistence type="predicted"/>
<feature type="coiled-coil region" evidence="1">
    <location>
        <begin position="406"/>
        <end position="463"/>
    </location>
</feature>
<dbReference type="HOGENOM" id="CLU_024630_0_0_11"/>